<evidence type="ECO:0000256" key="3">
    <source>
        <dbReference type="RuleBase" id="RU003476"/>
    </source>
</evidence>
<evidence type="ECO:0000313" key="5">
    <source>
        <dbReference type="EMBL" id="PHN08142.1"/>
    </source>
</evidence>
<dbReference type="PRINTS" id="PR00502">
    <property type="entry name" value="NUDIXFAMILY"/>
</dbReference>
<keyword evidence="6" id="KW-1185">Reference proteome</keyword>
<dbReference type="InterPro" id="IPR020476">
    <property type="entry name" value="Nudix_hydrolase"/>
</dbReference>
<dbReference type="RefSeq" id="WP_099148345.1">
    <property type="nucleotide sequence ID" value="NZ_PDUD01000002.1"/>
</dbReference>
<sequence>MMSSYLQNLRTLIGTRKVIHPGARIIMENDEGDILMIRRTDNGAWGLPAGSLEENEDIEGCIRREVREETGLELLHLEVIGISSRPERESVRYPNGDQVQYFTVEFYSNSWEGKFYSDSDEVSDIRFFPVDDMDRLPPQEWATFESLIYYRATGRIRLR</sequence>
<dbReference type="PANTHER" id="PTHR43046:SF2">
    <property type="entry name" value="8-OXO-DGTP DIPHOSPHATASE-RELATED"/>
    <property type="match status" value="1"/>
</dbReference>
<evidence type="ECO:0000259" key="4">
    <source>
        <dbReference type="PROSITE" id="PS51462"/>
    </source>
</evidence>
<dbReference type="AlphaFoldDB" id="A0A2D0NI10"/>
<evidence type="ECO:0000313" key="6">
    <source>
        <dbReference type="Proteomes" id="UP000223913"/>
    </source>
</evidence>
<dbReference type="InterPro" id="IPR020084">
    <property type="entry name" value="NUDIX_hydrolase_CS"/>
</dbReference>
<dbReference type="SUPFAM" id="SSF55811">
    <property type="entry name" value="Nudix"/>
    <property type="match status" value="1"/>
</dbReference>
<evidence type="ECO:0000256" key="2">
    <source>
        <dbReference type="ARBA" id="ARBA00022801"/>
    </source>
</evidence>
<dbReference type="Pfam" id="PF00293">
    <property type="entry name" value="NUDIX"/>
    <property type="match status" value="1"/>
</dbReference>
<accession>A0A2D0NI10</accession>
<protein>
    <submittedName>
        <fullName evidence="5">ADP-ribose pyrophosphatase</fullName>
    </submittedName>
</protein>
<proteinExistence type="inferred from homology"/>
<dbReference type="PROSITE" id="PS51462">
    <property type="entry name" value="NUDIX"/>
    <property type="match status" value="1"/>
</dbReference>
<dbReference type="Gene3D" id="3.90.79.10">
    <property type="entry name" value="Nucleoside Triphosphate Pyrophosphohydrolase"/>
    <property type="match status" value="1"/>
</dbReference>
<dbReference type="OrthoDB" id="9816289at2"/>
<comment type="caution">
    <text evidence="5">The sequence shown here is derived from an EMBL/GenBank/DDBJ whole genome shotgun (WGS) entry which is preliminary data.</text>
</comment>
<dbReference type="Proteomes" id="UP000223913">
    <property type="component" value="Unassembled WGS sequence"/>
</dbReference>
<keyword evidence="2 3" id="KW-0378">Hydrolase</keyword>
<dbReference type="PROSITE" id="PS00893">
    <property type="entry name" value="NUDIX_BOX"/>
    <property type="match status" value="1"/>
</dbReference>
<evidence type="ECO:0000256" key="1">
    <source>
        <dbReference type="ARBA" id="ARBA00001946"/>
    </source>
</evidence>
<reference evidence="5 6" key="1">
    <citation type="submission" date="2017-10" db="EMBL/GenBank/DDBJ databases">
        <title>The draft genome sequence of Lewinella nigricans NBRC 102662.</title>
        <authorList>
            <person name="Wang K."/>
        </authorList>
    </citation>
    <scope>NUCLEOTIDE SEQUENCE [LARGE SCALE GENOMIC DNA]</scope>
    <source>
        <strain evidence="5 6">NBRC 102662</strain>
    </source>
</reference>
<dbReference type="EMBL" id="PDUD01000002">
    <property type="protein sequence ID" value="PHN08142.1"/>
    <property type="molecule type" value="Genomic_DNA"/>
</dbReference>
<dbReference type="GO" id="GO:0016787">
    <property type="term" value="F:hydrolase activity"/>
    <property type="evidence" value="ECO:0007669"/>
    <property type="project" value="UniProtKB-KW"/>
</dbReference>
<comment type="similarity">
    <text evidence="3">Belongs to the Nudix hydrolase family.</text>
</comment>
<dbReference type="InterPro" id="IPR000086">
    <property type="entry name" value="NUDIX_hydrolase_dom"/>
</dbReference>
<name>A0A2D0NI10_FLAN2</name>
<feature type="domain" description="Nudix hydrolase" evidence="4">
    <location>
        <begin position="18"/>
        <end position="150"/>
    </location>
</feature>
<gene>
    <name evidence="5" type="ORF">CRP01_02130</name>
</gene>
<dbReference type="PANTHER" id="PTHR43046">
    <property type="entry name" value="GDP-MANNOSE MANNOSYL HYDROLASE"/>
    <property type="match status" value="1"/>
</dbReference>
<comment type="cofactor">
    <cofactor evidence="1">
        <name>Mg(2+)</name>
        <dbReference type="ChEBI" id="CHEBI:18420"/>
    </cofactor>
</comment>
<organism evidence="5 6">
    <name type="scientific">Flavilitoribacter nigricans (strain ATCC 23147 / DSM 23189 / NBRC 102662 / NCIMB 1420 / SS-2)</name>
    <name type="common">Lewinella nigricans</name>
    <dbReference type="NCBI Taxonomy" id="1122177"/>
    <lineage>
        <taxon>Bacteria</taxon>
        <taxon>Pseudomonadati</taxon>
        <taxon>Bacteroidota</taxon>
        <taxon>Saprospiria</taxon>
        <taxon>Saprospirales</taxon>
        <taxon>Lewinellaceae</taxon>
        <taxon>Flavilitoribacter</taxon>
    </lineage>
</organism>
<dbReference type="InterPro" id="IPR015797">
    <property type="entry name" value="NUDIX_hydrolase-like_dom_sf"/>
</dbReference>